<reference evidence="10" key="1">
    <citation type="submission" date="2020-03" db="EMBL/GenBank/DDBJ databases">
        <title>Genome of Pelagibius litoralis DSM 21314T.</title>
        <authorList>
            <person name="Wang G."/>
        </authorList>
    </citation>
    <scope>NUCLEOTIDE SEQUENCE</scope>
    <source>
        <strain evidence="10">DSM 21314</strain>
    </source>
</reference>
<protein>
    <submittedName>
        <fullName evidence="10">ABC transporter permease</fullName>
    </submittedName>
</protein>
<comment type="subcellular location">
    <subcellularLocation>
        <location evidence="1 8">Cell membrane</location>
        <topology evidence="1 8">Multi-pass membrane protein</topology>
    </subcellularLocation>
</comment>
<evidence type="ECO:0000256" key="1">
    <source>
        <dbReference type="ARBA" id="ARBA00004651"/>
    </source>
</evidence>
<dbReference type="Pfam" id="PF00528">
    <property type="entry name" value="BPD_transp_1"/>
    <property type="match status" value="1"/>
</dbReference>
<comment type="caution">
    <text evidence="10">The sequence shown here is derived from an EMBL/GenBank/DDBJ whole genome shotgun (WGS) entry which is preliminary data.</text>
</comment>
<feature type="domain" description="ABC transmembrane type-1" evidence="9">
    <location>
        <begin position="78"/>
        <end position="284"/>
    </location>
</feature>
<accession>A0A967C7V3</accession>
<dbReference type="SUPFAM" id="SSF161098">
    <property type="entry name" value="MetI-like"/>
    <property type="match status" value="1"/>
</dbReference>
<dbReference type="RefSeq" id="WP_167222530.1">
    <property type="nucleotide sequence ID" value="NZ_JAAQPH010000004.1"/>
</dbReference>
<keyword evidence="5 8" id="KW-0812">Transmembrane</keyword>
<evidence type="ECO:0000256" key="4">
    <source>
        <dbReference type="ARBA" id="ARBA00022475"/>
    </source>
</evidence>
<keyword evidence="6 8" id="KW-1133">Transmembrane helix</keyword>
<dbReference type="Gene3D" id="1.10.3720.10">
    <property type="entry name" value="MetI-like"/>
    <property type="match status" value="1"/>
</dbReference>
<dbReference type="CDD" id="cd06261">
    <property type="entry name" value="TM_PBP2"/>
    <property type="match status" value="1"/>
</dbReference>
<proteinExistence type="inferred from homology"/>
<dbReference type="InterPro" id="IPR035906">
    <property type="entry name" value="MetI-like_sf"/>
</dbReference>
<name>A0A967C7V3_9PROT</name>
<organism evidence="10 11">
    <name type="scientific">Pelagibius litoralis</name>
    <dbReference type="NCBI Taxonomy" id="374515"/>
    <lineage>
        <taxon>Bacteria</taxon>
        <taxon>Pseudomonadati</taxon>
        <taxon>Pseudomonadota</taxon>
        <taxon>Alphaproteobacteria</taxon>
        <taxon>Rhodospirillales</taxon>
        <taxon>Rhodovibrionaceae</taxon>
        <taxon>Pelagibius</taxon>
    </lineage>
</organism>
<comment type="similarity">
    <text evidence="2">Belongs to the binding-protein-dependent transport system permease family. CysTW subfamily.</text>
</comment>
<evidence type="ECO:0000313" key="11">
    <source>
        <dbReference type="Proteomes" id="UP000761264"/>
    </source>
</evidence>
<dbReference type="Proteomes" id="UP000761264">
    <property type="component" value="Unassembled WGS sequence"/>
</dbReference>
<evidence type="ECO:0000256" key="6">
    <source>
        <dbReference type="ARBA" id="ARBA00022989"/>
    </source>
</evidence>
<dbReference type="GO" id="GO:0005886">
    <property type="term" value="C:plasma membrane"/>
    <property type="evidence" value="ECO:0007669"/>
    <property type="project" value="UniProtKB-SubCell"/>
</dbReference>
<keyword evidence="3 8" id="KW-0813">Transport</keyword>
<dbReference type="AlphaFoldDB" id="A0A967C7V3"/>
<keyword evidence="4" id="KW-1003">Cell membrane</keyword>
<evidence type="ECO:0000256" key="8">
    <source>
        <dbReference type="RuleBase" id="RU363032"/>
    </source>
</evidence>
<gene>
    <name evidence="10" type="ORF">HBA54_06245</name>
</gene>
<evidence type="ECO:0000259" key="9">
    <source>
        <dbReference type="PROSITE" id="PS50928"/>
    </source>
</evidence>
<feature type="transmembrane region" description="Helical" evidence="8">
    <location>
        <begin position="82"/>
        <end position="104"/>
    </location>
</feature>
<keyword evidence="11" id="KW-1185">Reference proteome</keyword>
<keyword evidence="7 8" id="KW-0472">Membrane</keyword>
<dbReference type="GO" id="GO:0055085">
    <property type="term" value="P:transmembrane transport"/>
    <property type="evidence" value="ECO:0007669"/>
    <property type="project" value="InterPro"/>
</dbReference>
<evidence type="ECO:0000256" key="2">
    <source>
        <dbReference type="ARBA" id="ARBA00007069"/>
    </source>
</evidence>
<evidence type="ECO:0000256" key="7">
    <source>
        <dbReference type="ARBA" id="ARBA00023136"/>
    </source>
</evidence>
<evidence type="ECO:0000313" key="10">
    <source>
        <dbReference type="EMBL" id="NIA68187.1"/>
    </source>
</evidence>
<dbReference type="PROSITE" id="PS50928">
    <property type="entry name" value="ABC_TM1"/>
    <property type="match status" value="1"/>
</dbReference>
<feature type="transmembrane region" description="Helical" evidence="8">
    <location>
        <begin position="211"/>
        <end position="237"/>
    </location>
</feature>
<dbReference type="InterPro" id="IPR000515">
    <property type="entry name" value="MetI-like"/>
</dbReference>
<dbReference type="PANTHER" id="PTHR42929">
    <property type="entry name" value="INNER MEMBRANE ABC TRANSPORTER PERMEASE PROTEIN YDCU-RELATED-RELATED"/>
    <property type="match status" value="1"/>
</dbReference>
<feature type="transmembrane region" description="Helical" evidence="8">
    <location>
        <begin position="12"/>
        <end position="38"/>
    </location>
</feature>
<feature type="transmembrane region" description="Helical" evidence="8">
    <location>
        <begin position="113"/>
        <end position="136"/>
    </location>
</feature>
<evidence type="ECO:0000256" key="5">
    <source>
        <dbReference type="ARBA" id="ARBA00022692"/>
    </source>
</evidence>
<sequence length="297" mass="32729">MTIVLDRLKAYAGVAPATLVIGVFMIAPLMIILAYSFLEPNPYGGVRPTFSTGAYTKLFYERDLFDEMVFNATYLKITFRSLWIAAVSVIACLLIGFPVAYYIAMQPADRRNLLILLITIPFWTNLLIRTYCWILVLRDTGLINNGLMSAGLIDSPFTMLYSEGAIVLGLIYTYIPFMVLPIYASLERLDLRLIEASRDLYATKWGTLRQIVLPLAAPGIIAGSILVFIPGLGAFIAPELLGGGKNLMLGSLVQLQFSSARNWPFGSALAVVIMAVVMLTLMLYARNARKNGGGLQH</sequence>
<evidence type="ECO:0000256" key="3">
    <source>
        <dbReference type="ARBA" id="ARBA00022448"/>
    </source>
</evidence>
<feature type="transmembrane region" description="Helical" evidence="8">
    <location>
        <begin position="165"/>
        <end position="184"/>
    </location>
</feature>
<dbReference type="PANTHER" id="PTHR42929:SF1">
    <property type="entry name" value="INNER MEMBRANE ABC TRANSPORTER PERMEASE PROTEIN YDCU-RELATED"/>
    <property type="match status" value="1"/>
</dbReference>
<feature type="transmembrane region" description="Helical" evidence="8">
    <location>
        <begin position="265"/>
        <end position="285"/>
    </location>
</feature>
<dbReference type="EMBL" id="JAAQPH010000004">
    <property type="protein sequence ID" value="NIA68187.1"/>
    <property type="molecule type" value="Genomic_DNA"/>
</dbReference>